<proteinExistence type="predicted"/>
<dbReference type="InterPro" id="IPR010982">
    <property type="entry name" value="Lambda_DNA-bd_dom_sf"/>
</dbReference>
<keyword evidence="3" id="KW-0804">Transcription</keyword>
<gene>
    <name evidence="5" type="ORF">KSF_069390</name>
</gene>
<evidence type="ECO:0000259" key="4">
    <source>
        <dbReference type="PROSITE" id="PS50932"/>
    </source>
</evidence>
<reference evidence="5" key="1">
    <citation type="submission" date="2020-10" db="EMBL/GenBank/DDBJ databases">
        <title>Taxonomic study of unclassified bacteria belonging to the class Ktedonobacteria.</title>
        <authorList>
            <person name="Yabe S."/>
            <person name="Wang C.M."/>
            <person name="Zheng Y."/>
            <person name="Sakai Y."/>
            <person name="Cavaletti L."/>
            <person name="Monciardini P."/>
            <person name="Donadio S."/>
        </authorList>
    </citation>
    <scope>NUCLEOTIDE SEQUENCE</scope>
    <source>
        <strain evidence="5">ID150040</strain>
    </source>
</reference>
<dbReference type="PANTHER" id="PTHR30146">
    <property type="entry name" value="LACI-RELATED TRANSCRIPTIONAL REPRESSOR"/>
    <property type="match status" value="1"/>
</dbReference>
<feature type="domain" description="HTH lacI-type" evidence="4">
    <location>
        <begin position="2"/>
        <end position="56"/>
    </location>
</feature>
<dbReference type="PROSITE" id="PS50932">
    <property type="entry name" value="HTH_LACI_2"/>
    <property type="match status" value="1"/>
</dbReference>
<dbReference type="Pfam" id="PF00356">
    <property type="entry name" value="LacI"/>
    <property type="match status" value="1"/>
</dbReference>
<dbReference type="RefSeq" id="WP_220207480.1">
    <property type="nucleotide sequence ID" value="NZ_BNJK01000001.1"/>
</dbReference>
<sequence>MATIYDIAKAAGVTATTVSYVLSGKGSVSAATRSRVMKFAQELGYQPNLVARSLIKGRTGVIGLALPNIENPFYGEIIAIVERLAYKAGLRVFVTTLTTDDVVGQKLLGDLVLRQVDGLLVFGGCPPPHVLQTIVTPNLPIVWCLWEGPGEVTSLSVDFHFYQGGQLAAEHLLSLGHRRFGVVAHVAPDGSIPALRFSGFQETLAAHGVTIDPQLIQPGQYVAEGGKEAGHKLLTHPNPPTAVFATNDVMAIGVMAAAWELGKQIPRDLSVVGLDDISLARYTTPPLTTIVIDKAAVMSLAIDTLLQAIDGQPTAPPSMYPATLAVRGSTALYTQDAE</sequence>
<evidence type="ECO:0000256" key="3">
    <source>
        <dbReference type="ARBA" id="ARBA00023163"/>
    </source>
</evidence>
<evidence type="ECO:0000313" key="5">
    <source>
        <dbReference type="EMBL" id="GHO96891.1"/>
    </source>
</evidence>
<dbReference type="Pfam" id="PF13377">
    <property type="entry name" value="Peripla_BP_3"/>
    <property type="match status" value="1"/>
</dbReference>
<dbReference type="SUPFAM" id="SSF47413">
    <property type="entry name" value="lambda repressor-like DNA-binding domains"/>
    <property type="match status" value="1"/>
</dbReference>
<keyword evidence="6" id="KW-1185">Reference proteome</keyword>
<dbReference type="InterPro" id="IPR000843">
    <property type="entry name" value="HTH_LacI"/>
</dbReference>
<evidence type="ECO:0000256" key="2">
    <source>
        <dbReference type="ARBA" id="ARBA00023125"/>
    </source>
</evidence>
<accession>A0A8J3IX36</accession>
<evidence type="ECO:0000313" key="6">
    <source>
        <dbReference type="Proteomes" id="UP000597444"/>
    </source>
</evidence>
<keyword evidence="2" id="KW-0238">DNA-binding</keyword>
<dbReference type="CDD" id="cd01392">
    <property type="entry name" value="HTH_LacI"/>
    <property type="match status" value="1"/>
</dbReference>
<dbReference type="SMART" id="SM00354">
    <property type="entry name" value="HTH_LACI"/>
    <property type="match status" value="1"/>
</dbReference>
<dbReference type="Gene3D" id="1.10.260.40">
    <property type="entry name" value="lambda repressor-like DNA-binding domains"/>
    <property type="match status" value="1"/>
</dbReference>
<dbReference type="Proteomes" id="UP000597444">
    <property type="component" value="Unassembled WGS sequence"/>
</dbReference>
<dbReference type="PROSITE" id="PS00356">
    <property type="entry name" value="HTH_LACI_1"/>
    <property type="match status" value="1"/>
</dbReference>
<dbReference type="InterPro" id="IPR028082">
    <property type="entry name" value="Peripla_BP_I"/>
</dbReference>
<comment type="caution">
    <text evidence="5">The sequence shown here is derived from an EMBL/GenBank/DDBJ whole genome shotgun (WGS) entry which is preliminary data.</text>
</comment>
<dbReference type="GO" id="GO:0003700">
    <property type="term" value="F:DNA-binding transcription factor activity"/>
    <property type="evidence" value="ECO:0007669"/>
    <property type="project" value="TreeGrafter"/>
</dbReference>
<organism evidence="5 6">
    <name type="scientific">Reticulibacter mediterranei</name>
    <dbReference type="NCBI Taxonomy" id="2778369"/>
    <lineage>
        <taxon>Bacteria</taxon>
        <taxon>Bacillati</taxon>
        <taxon>Chloroflexota</taxon>
        <taxon>Ktedonobacteria</taxon>
        <taxon>Ktedonobacterales</taxon>
        <taxon>Reticulibacteraceae</taxon>
        <taxon>Reticulibacter</taxon>
    </lineage>
</organism>
<dbReference type="PANTHER" id="PTHR30146:SF109">
    <property type="entry name" value="HTH-TYPE TRANSCRIPTIONAL REGULATOR GALS"/>
    <property type="match status" value="1"/>
</dbReference>
<dbReference type="SUPFAM" id="SSF53822">
    <property type="entry name" value="Periplasmic binding protein-like I"/>
    <property type="match status" value="1"/>
</dbReference>
<dbReference type="GO" id="GO:0000976">
    <property type="term" value="F:transcription cis-regulatory region binding"/>
    <property type="evidence" value="ECO:0007669"/>
    <property type="project" value="TreeGrafter"/>
</dbReference>
<keyword evidence="1" id="KW-0805">Transcription regulation</keyword>
<evidence type="ECO:0000256" key="1">
    <source>
        <dbReference type="ARBA" id="ARBA00023015"/>
    </source>
</evidence>
<name>A0A8J3IX36_9CHLR</name>
<dbReference type="AlphaFoldDB" id="A0A8J3IX36"/>
<protein>
    <submittedName>
        <fullName evidence="5">LacI family transcriptional regulator</fullName>
    </submittedName>
</protein>
<dbReference type="Gene3D" id="3.40.50.2300">
    <property type="match status" value="2"/>
</dbReference>
<dbReference type="EMBL" id="BNJK01000001">
    <property type="protein sequence ID" value="GHO96891.1"/>
    <property type="molecule type" value="Genomic_DNA"/>
</dbReference>
<dbReference type="InterPro" id="IPR046335">
    <property type="entry name" value="LacI/GalR-like_sensor"/>
</dbReference>